<keyword evidence="3" id="KW-1185">Reference proteome</keyword>
<protein>
    <recommendedName>
        <fullName evidence="4">Secreted protein</fullName>
    </recommendedName>
</protein>
<evidence type="ECO:0000256" key="1">
    <source>
        <dbReference type="SAM" id="MobiDB-lite"/>
    </source>
</evidence>
<evidence type="ECO:0000313" key="3">
    <source>
        <dbReference type="Proteomes" id="UP001597183"/>
    </source>
</evidence>
<dbReference type="RefSeq" id="WP_317793862.1">
    <property type="nucleotide sequence ID" value="NZ_AP028461.1"/>
</dbReference>
<sequence length="235" mass="25115">MFVFGDDGPRRRLGLPGVLVLLLVAAGVLAAVWWDPTPPSPAAVPIPAPRGDISTAESREEDERFRSSQGCDVGILIHIAGDVPAGPEQVLRLERQSRADTCTDAIADDPRRVRLSPPDGWDSQAVEIHAAMDRVLCPPTTECRHHEPNKQPKLTDADLAAVRQALIDIGRPEAEVRPVQYGDGGPGRTVMYGIPLGHDACAVSYATIGLHPGRLGAVGVLTSGRCLRPAEEKPD</sequence>
<comment type="caution">
    <text evidence="2">The sequence shown here is derived from an EMBL/GenBank/DDBJ whole genome shotgun (WGS) entry which is preliminary data.</text>
</comment>
<gene>
    <name evidence="2" type="ORF">ACFQ5G_02570</name>
</gene>
<accession>A0ABW4A0K7</accession>
<evidence type="ECO:0000313" key="2">
    <source>
        <dbReference type="EMBL" id="MFD1364222.1"/>
    </source>
</evidence>
<dbReference type="EMBL" id="JBHTMK010000004">
    <property type="protein sequence ID" value="MFD1364222.1"/>
    <property type="molecule type" value="Genomic_DNA"/>
</dbReference>
<reference evidence="3" key="1">
    <citation type="journal article" date="2019" name="Int. J. Syst. Evol. Microbiol.">
        <title>The Global Catalogue of Microorganisms (GCM) 10K type strain sequencing project: providing services to taxonomists for standard genome sequencing and annotation.</title>
        <authorList>
            <consortium name="The Broad Institute Genomics Platform"/>
            <consortium name="The Broad Institute Genome Sequencing Center for Infectious Disease"/>
            <person name="Wu L."/>
            <person name="Ma J."/>
        </authorList>
    </citation>
    <scope>NUCLEOTIDE SEQUENCE [LARGE SCALE GENOMIC DNA]</scope>
    <source>
        <strain evidence="3">CCM 7526</strain>
    </source>
</reference>
<organism evidence="2 3">
    <name type="scientific">Actinoplanes sichuanensis</name>
    <dbReference type="NCBI Taxonomy" id="512349"/>
    <lineage>
        <taxon>Bacteria</taxon>
        <taxon>Bacillati</taxon>
        <taxon>Actinomycetota</taxon>
        <taxon>Actinomycetes</taxon>
        <taxon>Micromonosporales</taxon>
        <taxon>Micromonosporaceae</taxon>
        <taxon>Actinoplanes</taxon>
    </lineage>
</organism>
<dbReference type="Proteomes" id="UP001597183">
    <property type="component" value="Unassembled WGS sequence"/>
</dbReference>
<proteinExistence type="predicted"/>
<name>A0ABW4A0K7_9ACTN</name>
<evidence type="ECO:0008006" key="4">
    <source>
        <dbReference type="Google" id="ProtNLM"/>
    </source>
</evidence>
<feature type="region of interest" description="Disordered" evidence="1">
    <location>
        <begin position="40"/>
        <end position="60"/>
    </location>
</feature>